<evidence type="ECO:0000256" key="1">
    <source>
        <dbReference type="SAM" id="MobiDB-lite"/>
    </source>
</evidence>
<sequence length="347" mass="38545">MGFRHCDFLTATTTYLRQLPAAATFPHDPQSTSYDHQPSFLTVSRRLPTTADIFLDHLAEAASRASFLRPQASPRRWTGSLRPGYLPRPPEHLDAALGSIVRPSTSSTISGYILTAPLRWYRSVPADHQKALHDLFNFLAQATSSTSAPTRAALAHFPLTARRLMAFGRLPASSDPLTSRHFSDLRQLPLILDGFSTLSSHFPPDHRQLPTDTRQLLRPLDNPHGLEACTTASPATSSTHPLTSCSHQASSLRPLQQLSTPLQPLTYLRLLPLTSGIFIRRFSTIRLPLRPLPFYGHPTTSLTQATTTSLWTSNNFPRPSGNFLDLDILLTVLDNFLWPRSFLWAAG</sequence>
<organism evidence="2 3">
    <name type="scientific">Rhamnella rubrinervis</name>
    <dbReference type="NCBI Taxonomy" id="2594499"/>
    <lineage>
        <taxon>Eukaryota</taxon>
        <taxon>Viridiplantae</taxon>
        <taxon>Streptophyta</taxon>
        <taxon>Embryophyta</taxon>
        <taxon>Tracheophyta</taxon>
        <taxon>Spermatophyta</taxon>
        <taxon>Magnoliopsida</taxon>
        <taxon>eudicotyledons</taxon>
        <taxon>Gunneridae</taxon>
        <taxon>Pentapetalae</taxon>
        <taxon>rosids</taxon>
        <taxon>fabids</taxon>
        <taxon>Rosales</taxon>
        <taxon>Rhamnaceae</taxon>
        <taxon>rhamnoid group</taxon>
        <taxon>Rhamneae</taxon>
        <taxon>Rhamnella</taxon>
    </lineage>
</organism>
<dbReference type="Proteomes" id="UP000796880">
    <property type="component" value="Unassembled WGS sequence"/>
</dbReference>
<evidence type="ECO:0000313" key="2">
    <source>
        <dbReference type="EMBL" id="KAF3453771.1"/>
    </source>
</evidence>
<evidence type="ECO:0000313" key="3">
    <source>
        <dbReference type="Proteomes" id="UP000796880"/>
    </source>
</evidence>
<feature type="region of interest" description="Disordered" evidence="1">
    <location>
        <begin position="227"/>
        <end position="246"/>
    </location>
</feature>
<dbReference type="EMBL" id="VOIH02000002">
    <property type="protein sequence ID" value="KAF3453771.1"/>
    <property type="molecule type" value="Genomic_DNA"/>
</dbReference>
<comment type="caution">
    <text evidence="2">The sequence shown here is derived from an EMBL/GenBank/DDBJ whole genome shotgun (WGS) entry which is preliminary data.</text>
</comment>
<dbReference type="AlphaFoldDB" id="A0A8K0MPD2"/>
<accession>A0A8K0MPD2</accession>
<keyword evidence="3" id="KW-1185">Reference proteome</keyword>
<proteinExistence type="predicted"/>
<gene>
    <name evidence="2" type="ORF">FNV43_RR04212</name>
</gene>
<protein>
    <submittedName>
        <fullName evidence="2">Uncharacterized protein</fullName>
    </submittedName>
</protein>
<reference evidence="2" key="1">
    <citation type="submission" date="2020-03" db="EMBL/GenBank/DDBJ databases">
        <title>A high-quality chromosome-level genome assembly of a woody plant with both climbing and erect habits, Rhamnella rubrinervis.</title>
        <authorList>
            <person name="Lu Z."/>
            <person name="Yang Y."/>
            <person name="Zhu X."/>
            <person name="Sun Y."/>
        </authorList>
    </citation>
    <scope>NUCLEOTIDE SEQUENCE</scope>
    <source>
        <strain evidence="2">BYM</strain>
        <tissue evidence="2">Leaf</tissue>
    </source>
</reference>
<name>A0A8K0MPD2_9ROSA</name>
<feature type="compositionally biased region" description="Low complexity" evidence="1">
    <location>
        <begin position="230"/>
        <end position="246"/>
    </location>
</feature>